<evidence type="ECO:0000313" key="3">
    <source>
        <dbReference type="Proteomes" id="UP000823614"/>
    </source>
</evidence>
<dbReference type="EMBL" id="JADIMP010000005">
    <property type="protein sequence ID" value="MBO8440848.1"/>
    <property type="molecule type" value="Genomic_DNA"/>
</dbReference>
<keyword evidence="1" id="KW-1133">Transmembrane helix</keyword>
<keyword evidence="1" id="KW-0472">Membrane</keyword>
<accession>A0A9D9E4N1</accession>
<evidence type="ECO:0000256" key="1">
    <source>
        <dbReference type="SAM" id="Phobius"/>
    </source>
</evidence>
<reference evidence="2" key="2">
    <citation type="journal article" date="2021" name="PeerJ">
        <title>Extensive microbial diversity within the chicken gut microbiome revealed by metagenomics and culture.</title>
        <authorList>
            <person name="Gilroy R."/>
            <person name="Ravi A."/>
            <person name="Getino M."/>
            <person name="Pursley I."/>
            <person name="Horton D.L."/>
            <person name="Alikhan N.F."/>
            <person name="Baker D."/>
            <person name="Gharbi K."/>
            <person name="Hall N."/>
            <person name="Watson M."/>
            <person name="Adriaenssens E.M."/>
            <person name="Foster-Nyarko E."/>
            <person name="Jarju S."/>
            <person name="Secka A."/>
            <person name="Antonio M."/>
            <person name="Oren A."/>
            <person name="Chaudhuri R.R."/>
            <person name="La Ragione R."/>
            <person name="Hildebrand F."/>
            <person name="Pallen M.J."/>
        </authorList>
    </citation>
    <scope>NUCLEOTIDE SEQUENCE</scope>
    <source>
        <strain evidence="2">C6-149</strain>
    </source>
</reference>
<feature type="transmembrane region" description="Helical" evidence="1">
    <location>
        <begin position="86"/>
        <end position="110"/>
    </location>
</feature>
<organism evidence="2 3">
    <name type="scientific">Candidatus Gallilactobacillus intestinavium</name>
    <dbReference type="NCBI Taxonomy" id="2840838"/>
    <lineage>
        <taxon>Bacteria</taxon>
        <taxon>Bacillati</taxon>
        <taxon>Bacillota</taxon>
        <taxon>Bacilli</taxon>
        <taxon>Lactobacillales</taxon>
        <taxon>Lactobacillaceae</taxon>
        <taxon>Lactobacillaceae incertae sedis</taxon>
        <taxon>Candidatus Gallilactobacillus</taxon>
    </lineage>
</organism>
<comment type="caution">
    <text evidence="2">The sequence shown here is derived from an EMBL/GenBank/DDBJ whole genome shotgun (WGS) entry which is preliminary data.</text>
</comment>
<reference evidence="2" key="1">
    <citation type="submission" date="2020-10" db="EMBL/GenBank/DDBJ databases">
        <authorList>
            <person name="Gilroy R."/>
        </authorList>
    </citation>
    <scope>NUCLEOTIDE SEQUENCE</scope>
    <source>
        <strain evidence="2">C6-149</strain>
    </source>
</reference>
<gene>
    <name evidence="2" type="ORF">IAA89_00120</name>
</gene>
<evidence type="ECO:0000313" key="2">
    <source>
        <dbReference type="EMBL" id="MBO8440848.1"/>
    </source>
</evidence>
<sequence length="297" mass="34149">MALDVLSMTNDQLNYCLQEAAQVAAINDKYNSQIGNSVNGARDNVAYLIQNLKFHKLKSEFPDIYDKFKKNKSIQHALLRYRIMRVVATPIIFGPILLGISAFFGILGIGDDLMQSFFNEVLPVIGLLLTLLGIFKYSKHGWFAFVFDKIKQNSLQKFYDTVSASKIIENESVNNQQSKIDFLNKSWNEELSSLDPIAIICYESIPEDFRALSIIKKMQTILRQKRAENWKELANVVINDIKQENRDLLEQQSIMYQIEQNQNIEKNLQFITNDLLLNDGILKDINRGIMIKNQMGL</sequence>
<dbReference type="Proteomes" id="UP000823614">
    <property type="component" value="Unassembled WGS sequence"/>
</dbReference>
<keyword evidence="1" id="KW-0812">Transmembrane</keyword>
<feature type="transmembrane region" description="Helical" evidence="1">
    <location>
        <begin position="116"/>
        <end position="135"/>
    </location>
</feature>
<protein>
    <submittedName>
        <fullName evidence="2">Uncharacterized protein</fullName>
    </submittedName>
</protein>
<proteinExistence type="predicted"/>
<name>A0A9D9E4N1_9LACO</name>
<dbReference type="AlphaFoldDB" id="A0A9D9E4N1"/>